<dbReference type="InterPro" id="IPR050295">
    <property type="entry name" value="Plant_2OG-oxidoreductases"/>
</dbReference>
<dbReference type="AlphaFoldDB" id="A0AAW0LSV9"/>
<comment type="caution">
    <text evidence="8">The sequence shown here is derived from an EMBL/GenBank/DDBJ whole genome shotgun (WGS) entry which is preliminary data.</text>
</comment>
<sequence>MALAPSESLEWSLPVPSVQELAIQKLDKVPLRYVRDDLDQTTPSNPSLRVPLIDMNKLVNPEFHEKELQKLHFACQEWGVFQIINHGVFDESLSKMRQQVQEFFDLPLQEKKRWAQKPGSLEGYGQAFVTSEEQKLEWNDMIFLKTLPLQDRSLNFWPGNPQEFRKTLESYSEDMRNVAVSIVRFITMGLGLEAQKFCDTFEEGTYELRMNCYPPCPEPDRVIGLNPHADISGITLLLECGDTAGLQVLKDEHWVNVEPVNGAIVVNLGHIIEIISNGNYKAPDHRAVVNNSKQRMSIVTFCYPNPSVDIGPAEKLIKSGSPPVYKTLTNAEYFHSFFNRKLEVSFIDSLKIQLS</sequence>
<protein>
    <submittedName>
        <fullName evidence="8">Protein srg1</fullName>
    </submittedName>
</protein>
<dbReference type="PANTHER" id="PTHR47991">
    <property type="entry name" value="OXOGLUTARATE/IRON-DEPENDENT DIOXYGENASE"/>
    <property type="match status" value="1"/>
</dbReference>
<evidence type="ECO:0000259" key="7">
    <source>
        <dbReference type="PROSITE" id="PS51471"/>
    </source>
</evidence>
<dbReference type="InterPro" id="IPR044861">
    <property type="entry name" value="IPNS-like_FE2OG_OXY"/>
</dbReference>
<evidence type="ECO:0000256" key="6">
    <source>
        <dbReference type="RuleBase" id="RU003682"/>
    </source>
</evidence>
<dbReference type="SUPFAM" id="SSF51197">
    <property type="entry name" value="Clavaminate synthase-like"/>
    <property type="match status" value="1"/>
</dbReference>
<dbReference type="FunFam" id="2.60.120.330:FF:000001">
    <property type="entry name" value="Protein SRG1"/>
    <property type="match status" value="1"/>
</dbReference>
<name>A0AAW0LSV9_QUESU</name>
<reference evidence="8 9" key="1">
    <citation type="journal article" date="2018" name="Sci. Data">
        <title>The draft genome sequence of cork oak.</title>
        <authorList>
            <person name="Ramos A.M."/>
            <person name="Usie A."/>
            <person name="Barbosa P."/>
            <person name="Barros P.M."/>
            <person name="Capote T."/>
            <person name="Chaves I."/>
            <person name="Simoes F."/>
            <person name="Abreu I."/>
            <person name="Carrasquinho I."/>
            <person name="Faro C."/>
            <person name="Guimaraes J.B."/>
            <person name="Mendonca D."/>
            <person name="Nobrega F."/>
            <person name="Rodrigues L."/>
            <person name="Saibo N.J.M."/>
            <person name="Varela M.C."/>
            <person name="Egas C."/>
            <person name="Matos J."/>
            <person name="Miguel C.M."/>
            <person name="Oliveira M.M."/>
            <person name="Ricardo C.P."/>
            <person name="Goncalves S."/>
        </authorList>
    </citation>
    <scope>NUCLEOTIDE SEQUENCE [LARGE SCALE GENOMIC DNA]</scope>
    <source>
        <strain evidence="9">cv. HL8</strain>
    </source>
</reference>
<dbReference type="GO" id="GO:0046872">
    <property type="term" value="F:metal ion binding"/>
    <property type="evidence" value="ECO:0007669"/>
    <property type="project" value="UniProtKB-KW"/>
</dbReference>
<evidence type="ECO:0000256" key="2">
    <source>
        <dbReference type="ARBA" id="ARBA00022723"/>
    </source>
</evidence>
<dbReference type="GO" id="GO:0016491">
    <property type="term" value="F:oxidoreductase activity"/>
    <property type="evidence" value="ECO:0007669"/>
    <property type="project" value="UniProtKB-KW"/>
</dbReference>
<organism evidence="8 9">
    <name type="scientific">Quercus suber</name>
    <name type="common">Cork oak</name>
    <dbReference type="NCBI Taxonomy" id="58331"/>
    <lineage>
        <taxon>Eukaryota</taxon>
        <taxon>Viridiplantae</taxon>
        <taxon>Streptophyta</taxon>
        <taxon>Embryophyta</taxon>
        <taxon>Tracheophyta</taxon>
        <taxon>Spermatophyta</taxon>
        <taxon>Magnoliopsida</taxon>
        <taxon>eudicotyledons</taxon>
        <taxon>Gunneridae</taxon>
        <taxon>Pentapetalae</taxon>
        <taxon>rosids</taxon>
        <taxon>fabids</taxon>
        <taxon>Fagales</taxon>
        <taxon>Fagaceae</taxon>
        <taxon>Quercus</taxon>
    </lineage>
</organism>
<dbReference type="InterPro" id="IPR005123">
    <property type="entry name" value="Oxoglu/Fe-dep_dioxygenase_dom"/>
</dbReference>
<comment type="similarity">
    <text evidence="1 6">Belongs to the iron/ascorbate-dependent oxidoreductase family.</text>
</comment>
<keyword evidence="5 6" id="KW-0408">Iron</keyword>
<gene>
    <name evidence="8" type="primary">SRG1_10</name>
    <name evidence="8" type="ORF">CFP56_033468</name>
</gene>
<proteinExistence type="inferred from homology"/>
<keyword evidence="4 6" id="KW-0560">Oxidoreductase</keyword>
<evidence type="ECO:0000256" key="5">
    <source>
        <dbReference type="ARBA" id="ARBA00023004"/>
    </source>
</evidence>
<keyword evidence="9" id="KW-1185">Reference proteome</keyword>
<dbReference type="Pfam" id="PF03171">
    <property type="entry name" value="2OG-FeII_Oxy"/>
    <property type="match status" value="1"/>
</dbReference>
<dbReference type="PROSITE" id="PS51471">
    <property type="entry name" value="FE2OG_OXY"/>
    <property type="match status" value="1"/>
</dbReference>
<dbReference type="GO" id="GO:0031418">
    <property type="term" value="F:L-ascorbic acid binding"/>
    <property type="evidence" value="ECO:0007669"/>
    <property type="project" value="UniProtKB-KW"/>
</dbReference>
<evidence type="ECO:0000256" key="1">
    <source>
        <dbReference type="ARBA" id="ARBA00008056"/>
    </source>
</evidence>
<evidence type="ECO:0000256" key="4">
    <source>
        <dbReference type="ARBA" id="ARBA00023002"/>
    </source>
</evidence>
<dbReference type="Pfam" id="PF14226">
    <property type="entry name" value="DIOX_N"/>
    <property type="match status" value="1"/>
</dbReference>
<keyword evidence="3" id="KW-0847">Vitamin C</keyword>
<accession>A0AAW0LSV9</accession>
<dbReference type="InterPro" id="IPR027443">
    <property type="entry name" value="IPNS-like_sf"/>
</dbReference>
<keyword evidence="2 6" id="KW-0479">Metal-binding</keyword>
<evidence type="ECO:0000313" key="8">
    <source>
        <dbReference type="EMBL" id="KAK7854096.1"/>
    </source>
</evidence>
<feature type="domain" description="Fe2OG dioxygenase" evidence="7">
    <location>
        <begin position="204"/>
        <end position="304"/>
    </location>
</feature>
<dbReference type="EMBL" id="PKMF04000058">
    <property type="protein sequence ID" value="KAK7854096.1"/>
    <property type="molecule type" value="Genomic_DNA"/>
</dbReference>
<dbReference type="Proteomes" id="UP000237347">
    <property type="component" value="Unassembled WGS sequence"/>
</dbReference>
<dbReference type="Gene3D" id="2.60.120.330">
    <property type="entry name" value="B-lactam Antibiotic, Isopenicillin N Synthase, Chain"/>
    <property type="match status" value="1"/>
</dbReference>
<evidence type="ECO:0000256" key="3">
    <source>
        <dbReference type="ARBA" id="ARBA00022896"/>
    </source>
</evidence>
<evidence type="ECO:0000313" key="9">
    <source>
        <dbReference type="Proteomes" id="UP000237347"/>
    </source>
</evidence>
<dbReference type="InterPro" id="IPR026992">
    <property type="entry name" value="DIOX_N"/>
</dbReference>